<evidence type="ECO:0000256" key="6">
    <source>
        <dbReference type="ARBA" id="ARBA00022840"/>
    </source>
</evidence>
<comment type="subunit">
    <text evidence="9">Homotetramer.</text>
</comment>
<evidence type="ECO:0000256" key="7">
    <source>
        <dbReference type="ARBA" id="ARBA00023056"/>
    </source>
</evidence>
<evidence type="ECO:0000256" key="5">
    <source>
        <dbReference type="ARBA" id="ARBA00022741"/>
    </source>
</evidence>
<dbReference type="PROSITE" id="PS00810">
    <property type="entry name" value="ADP_GLC_PYROPHOSPH_3"/>
    <property type="match status" value="1"/>
</dbReference>
<feature type="domain" description="Nucleotidyl transferase" evidence="10">
    <location>
        <begin position="7"/>
        <end position="259"/>
    </location>
</feature>
<dbReference type="SUPFAM" id="SSF51161">
    <property type="entry name" value="Trimeric LpxA-like enzymes"/>
    <property type="match status" value="1"/>
</dbReference>
<comment type="catalytic activity">
    <reaction evidence="9">
        <text>alpha-D-glucose 1-phosphate + ATP + H(+) = ADP-alpha-D-glucose + diphosphate</text>
        <dbReference type="Rhea" id="RHEA:12120"/>
        <dbReference type="ChEBI" id="CHEBI:15378"/>
        <dbReference type="ChEBI" id="CHEBI:30616"/>
        <dbReference type="ChEBI" id="CHEBI:33019"/>
        <dbReference type="ChEBI" id="CHEBI:57498"/>
        <dbReference type="ChEBI" id="CHEBI:58601"/>
        <dbReference type="EC" id="2.7.7.27"/>
    </reaction>
</comment>
<dbReference type="Proteomes" id="UP000198935">
    <property type="component" value="Unassembled WGS sequence"/>
</dbReference>
<dbReference type="NCBIfam" id="NF003670">
    <property type="entry name" value="PRK05293.1"/>
    <property type="match status" value="1"/>
</dbReference>
<accession>A0A1H3PF65</accession>
<dbReference type="CDD" id="cd04651">
    <property type="entry name" value="LbH_G1P_AT_C"/>
    <property type="match status" value="1"/>
</dbReference>
<dbReference type="PANTHER" id="PTHR43523">
    <property type="entry name" value="GLUCOSE-1-PHOSPHATE ADENYLYLTRANSFERASE-RELATED"/>
    <property type="match status" value="1"/>
</dbReference>
<feature type="binding site" evidence="9">
    <location>
        <position position="164"/>
    </location>
    <ligand>
        <name>alpha-D-glucose 1-phosphate</name>
        <dbReference type="ChEBI" id="CHEBI:58601"/>
    </ligand>
</feature>
<evidence type="ECO:0000256" key="2">
    <source>
        <dbReference type="ARBA" id="ARBA00022600"/>
    </source>
</evidence>
<dbReference type="InterPro" id="IPR005836">
    <property type="entry name" value="ADP_Glu_pyroP_CS"/>
</dbReference>
<dbReference type="Gene3D" id="2.160.10.10">
    <property type="entry name" value="Hexapeptide repeat proteins"/>
    <property type="match status" value="1"/>
</dbReference>
<keyword evidence="6 9" id="KW-0067">ATP-binding</keyword>
<keyword evidence="5 9" id="KW-0547">Nucleotide-binding</keyword>
<dbReference type="Pfam" id="PF00483">
    <property type="entry name" value="NTP_transferase"/>
    <property type="match status" value="1"/>
</dbReference>
<dbReference type="EMBL" id="FNPI01000005">
    <property type="protein sequence ID" value="SDY99794.1"/>
    <property type="molecule type" value="Genomic_DNA"/>
</dbReference>
<proteinExistence type="inferred from homology"/>
<feature type="domain" description="Glucose-1-phosphate adenylyltransferase/Bifunctional protein GlmU-like C-terminal hexapeptide" evidence="11">
    <location>
        <begin position="289"/>
        <end position="361"/>
    </location>
</feature>
<evidence type="ECO:0000313" key="12">
    <source>
        <dbReference type="EMBL" id="SDY99794.1"/>
    </source>
</evidence>
<comment type="pathway">
    <text evidence="9">Glycan biosynthesis; glycogen biosynthesis.</text>
</comment>
<keyword evidence="7 9" id="KW-0320">Glycogen biosynthesis</keyword>
<keyword evidence="13" id="KW-1185">Reference proteome</keyword>
<dbReference type="PROSITE" id="PS00808">
    <property type="entry name" value="ADP_GLC_PYROPHOSPH_1"/>
    <property type="match status" value="1"/>
</dbReference>
<evidence type="ECO:0000256" key="9">
    <source>
        <dbReference type="HAMAP-Rule" id="MF_00624"/>
    </source>
</evidence>
<dbReference type="AlphaFoldDB" id="A0A1H3PF65"/>
<dbReference type="EC" id="2.7.7.27" evidence="9"/>
<feature type="site" description="Could play a key role in the communication between the regulatory and the substrate sites" evidence="9">
    <location>
        <position position="59"/>
    </location>
</feature>
<keyword evidence="3 9" id="KW-0808">Transferase</keyword>
<dbReference type="STRING" id="1503961.SAMN05421736_10530"/>
<keyword evidence="4 9" id="KW-0548">Nucleotidyltransferase</keyword>
<dbReference type="HAMAP" id="MF_00624">
    <property type="entry name" value="GlgC"/>
    <property type="match status" value="1"/>
</dbReference>
<dbReference type="UniPathway" id="UPA00164"/>
<protein>
    <recommendedName>
        <fullName evidence="9">Glucose-1-phosphate adenylyltransferase</fullName>
        <ecNumber evidence="9">2.7.7.27</ecNumber>
    </recommendedName>
    <alternativeName>
        <fullName evidence="9">ADP-glucose pyrophosphorylase</fullName>
        <shortName evidence="9">ADPGlc PPase</shortName>
    </alternativeName>
    <alternativeName>
        <fullName evidence="9">ADP-glucose synthase</fullName>
    </alternativeName>
</protein>
<dbReference type="InterPro" id="IPR011831">
    <property type="entry name" value="ADP-Glc_PPase"/>
</dbReference>
<name>A0A1H3PF65_9BACI</name>
<dbReference type="PROSITE" id="PS00809">
    <property type="entry name" value="ADP_GLC_PYROPHOSPH_2"/>
    <property type="match status" value="1"/>
</dbReference>
<dbReference type="GO" id="GO:0008878">
    <property type="term" value="F:glucose-1-phosphate adenylyltransferase activity"/>
    <property type="evidence" value="ECO:0007669"/>
    <property type="project" value="UniProtKB-UniRule"/>
</dbReference>
<evidence type="ECO:0000259" key="10">
    <source>
        <dbReference type="Pfam" id="PF00483"/>
    </source>
</evidence>
<sequence length="380" mass="42854">MKTECIGMLLAGGEGKRLGMLTKELAKPAVYFGGKYRIIDFTLSNCVNSGIQTVGVLTQYSPLILNKHIGIGRPWGLDRQFGGVSILSPYTAKSGGRWYKGTADAIYQNFHFIEQYDPDYVLVISGDHIYHMNYAKMLDYHKRNRAEATISVIEVPLAEASRFGILNTTENGQIYEFAEKPEIPVSNLASMGVYIFNWQTLKSYLVKDADQLESDHDFGKNIIPAMLNDELRLFAYKFYGYWKDVGTVQSYWEANMDLLRKDKEISLEDREWRTYTHDNNYPPQYVEEGAKVTSSMINSGCWISGEVDHSIVFHNVEVQKGSRVSDSILMPGVVVGEGAVIRRAIIMEDVVIPPYSYVSADGNDEPLVMDQLKISLVTSE</sequence>
<dbReference type="Pfam" id="PF24894">
    <property type="entry name" value="Hexapep_GlmU"/>
    <property type="match status" value="1"/>
</dbReference>
<dbReference type="InterPro" id="IPR011004">
    <property type="entry name" value="Trimer_LpxA-like_sf"/>
</dbReference>
<evidence type="ECO:0000256" key="8">
    <source>
        <dbReference type="ARBA" id="ARBA00023277"/>
    </source>
</evidence>
<dbReference type="PANTHER" id="PTHR43523:SF2">
    <property type="entry name" value="GLUCOSE-1-PHOSPHATE ADENYLYLTRANSFERASE"/>
    <property type="match status" value="1"/>
</dbReference>
<keyword evidence="2 9" id="KW-0321">Glycogen metabolism</keyword>
<dbReference type="GO" id="GO:0005978">
    <property type="term" value="P:glycogen biosynthetic process"/>
    <property type="evidence" value="ECO:0007669"/>
    <property type="project" value="UniProtKB-UniRule"/>
</dbReference>
<gene>
    <name evidence="9" type="primary">glgC</name>
    <name evidence="12" type="ORF">SAMN05421736_10530</name>
</gene>
<evidence type="ECO:0000259" key="11">
    <source>
        <dbReference type="Pfam" id="PF24894"/>
    </source>
</evidence>
<feature type="site" description="Could play a key role in the communication between the regulatory and the substrate sites" evidence="9">
    <location>
        <position position="98"/>
    </location>
</feature>
<dbReference type="InterPro" id="IPR056818">
    <property type="entry name" value="GlmU/GlgC-like_hexapep"/>
</dbReference>
<dbReference type="Gene3D" id="3.90.550.10">
    <property type="entry name" value="Spore Coat Polysaccharide Biosynthesis Protein SpsA, Chain A"/>
    <property type="match status" value="1"/>
</dbReference>
<reference evidence="13" key="1">
    <citation type="submission" date="2016-10" db="EMBL/GenBank/DDBJ databases">
        <authorList>
            <person name="Varghese N."/>
            <person name="Submissions S."/>
        </authorList>
    </citation>
    <scope>NUCLEOTIDE SEQUENCE [LARGE SCALE GENOMIC DNA]</scope>
    <source>
        <strain evidence="13">SP</strain>
    </source>
</reference>
<evidence type="ECO:0000256" key="3">
    <source>
        <dbReference type="ARBA" id="ARBA00022679"/>
    </source>
</evidence>
<feature type="binding site" evidence="9">
    <location>
        <begin position="179"/>
        <end position="180"/>
    </location>
    <ligand>
        <name>alpha-D-glucose 1-phosphate</name>
        <dbReference type="ChEBI" id="CHEBI:58601"/>
    </ligand>
</feature>
<organism evidence="12 13">
    <name type="scientific">Evansella caseinilytica</name>
    <dbReference type="NCBI Taxonomy" id="1503961"/>
    <lineage>
        <taxon>Bacteria</taxon>
        <taxon>Bacillati</taxon>
        <taxon>Bacillota</taxon>
        <taxon>Bacilli</taxon>
        <taxon>Bacillales</taxon>
        <taxon>Bacillaceae</taxon>
        <taxon>Evansella</taxon>
    </lineage>
</organism>
<comment type="similarity">
    <text evidence="1 9">Belongs to the bacterial/plant glucose-1-phosphate adenylyltransferase family.</text>
</comment>
<dbReference type="CDD" id="cd02508">
    <property type="entry name" value="ADP_Glucose_PP"/>
    <property type="match status" value="1"/>
</dbReference>
<feature type="binding site" evidence="9">
    <location>
        <position position="190"/>
    </location>
    <ligand>
        <name>alpha-D-glucose 1-phosphate</name>
        <dbReference type="ChEBI" id="CHEBI:58601"/>
    </ligand>
</feature>
<comment type="function">
    <text evidence="9">Involved in the biosynthesis of ADP-glucose, a building block required for the elongation reactions to produce glycogen. Catalyzes the reaction between ATP and alpha-D-glucose 1-phosphate (G1P) to produce pyrophosphate and ADP-Glc.</text>
</comment>
<feature type="binding site" evidence="9">
    <location>
        <position position="99"/>
    </location>
    <ligand>
        <name>alpha-D-glucose 1-phosphate</name>
        <dbReference type="ChEBI" id="CHEBI:58601"/>
    </ligand>
</feature>
<dbReference type="InterPro" id="IPR023049">
    <property type="entry name" value="GlgC_bac"/>
</dbReference>
<evidence type="ECO:0000256" key="1">
    <source>
        <dbReference type="ARBA" id="ARBA00010443"/>
    </source>
</evidence>
<dbReference type="GO" id="GO:0005524">
    <property type="term" value="F:ATP binding"/>
    <property type="evidence" value="ECO:0007669"/>
    <property type="project" value="UniProtKB-KW"/>
</dbReference>
<dbReference type="InterPro" id="IPR005835">
    <property type="entry name" value="NTP_transferase_dom"/>
</dbReference>
<dbReference type="InterPro" id="IPR029044">
    <property type="entry name" value="Nucleotide-diphossugar_trans"/>
</dbReference>
<keyword evidence="8 9" id="KW-0119">Carbohydrate metabolism</keyword>
<dbReference type="NCBIfam" id="TIGR02091">
    <property type="entry name" value="glgC"/>
    <property type="match status" value="1"/>
</dbReference>
<dbReference type="SUPFAM" id="SSF53448">
    <property type="entry name" value="Nucleotide-diphospho-sugar transferases"/>
    <property type="match status" value="1"/>
</dbReference>
<evidence type="ECO:0000313" key="13">
    <source>
        <dbReference type="Proteomes" id="UP000198935"/>
    </source>
</evidence>
<evidence type="ECO:0000256" key="4">
    <source>
        <dbReference type="ARBA" id="ARBA00022695"/>
    </source>
</evidence>